<proteinExistence type="predicted"/>
<gene>
    <name evidence="1" type="primary">COX20</name>
</gene>
<reference evidence="1" key="2">
    <citation type="submission" date="2025-08" db="UniProtKB">
        <authorList>
            <consortium name="Ensembl"/>
        </authorList>
    </citation>
    <scope>IDENTIFICATION</scope>
</reference>
<evidence type="ECO:0000313" key="1">
    <source>
        <dbReference type="Ensembl" id="ENSOARP00020058900.1"/>
    </source>
</evidence>
<name>A0AC11EIM0_SHEEP</name>
<reference evidence="1" key="1">
    <citation type="submission" date="2020-11" db="EMBL/GenBank/DDBJ databases">
        <authorList>
            <person name="Davenport K.M."/>
            <person name="Bickhart D.M."/>
            <person name="Smith T.P.L."/>
            <person name="Murdoch B.M."/>
            <person name="Rosen B.D."/>
        </authorList>
    </citation>
    <scope>NUCLEOTIDE SEQUENCE [LARGE SCALE GENOMIC DNA]</scope>
    <source>
        <strain evidence="1">OAR_USU_Benz2616</strain>
    </source>
</reference>
<reference evidence="1" key="3">
    <citation type="submission" date="2025-09" db="UniProtKB">
        <authorList>
            <consortium name="Ensembl"/>
        </authorList>
    </citation>
    <scope>IDENTIFICATION</scope>
</reference>
<sequence>DLTLNTTTPNLSLSSTLSSPRATAYLQNSSHPPLWAHKCHWALDLKPFKLLGILDVENIPCARDSVLYGSLGSVVAGLGHFLLTSRIRRSCDVGVGGFIVVTLGCWFHCRYNYAKLRIQERLAREGIKNKILYESTHLDPARKQTNGGSSGN</sequence>
<protein>
    <submittedName>
        <fullName evidence="1">Cytochrome c oxidase assembly factor COX20</fullName>
    </submittedName>
</protein>
<organism evidence="1">
    <name type="scientific">Ovis aries</name>
    <name type="common">Sheep</name>
    <dbReference type="NCBI Taxonomy" id="9940"/>
    <lineage>
        <taxon>Eukaryota</taxon>
        <taxon>Metazoa</taxon>
        <taxon>Chordata</taxon>
        <taxon>Craniata</taxon>
        <taxon>Vertebrata</taxon>
        <taxon>Euteleostomi</taxon>
        <taxon>Mammalia</taxon>
        <taxon>Eutheria</taxon>
        <taxon>Laurasiatheria</taxon>
        <taxon>Artiodactyla</taxon>
        <taxon>Ruminantia</taxon>
        <taxon>Pecora</taxon>
        <taxon>Bovidae</taxon>
        <taxon>Caprinae</taxon>
        <taxon>Ovis</taxon>
    </lineage>
</organism>
<accession>A0AC11EIM0</accession>
<dbReference type="Ensembl" id="ENSOART00020061307.1">
    <property type="protein sequence ID" value="ENSOARP00020058900.1"/>
    <property type="gene ID" value="ENSOARG00020004998.2"/>
</dbReference>